<keyword evidence="2 5" id="KW-0812">Transmembrane</keyword>
<evidence type="ECO:0000256" key="5">
    <source>
        <dbReference type="HAMAP-Rule" id="MF_00445"/>
    </source>
</evidence>
<evidence type="ECO:0000313" key="8">
    <source>
        <dbReference type="EMBL" id="GAA4336648.1"/>
    </source>
</evidence>
<keyword evidence="4 5" id="KW-0472">Membrane</keyword>
<proteinExistence type="inferred from homology"/>
<comment type="caution">
    <text evidence="8">The sequence shown here is derived from an EMBL/GenBank/DDBJ whole genome shotgun (WGS) entry which is preliminary data.</text>
</comment>
<dbReference type="HAMAP" id="MF_00445">
    <property type="entry name" value="NDH1_NuoN_1"/>
    <property type="match status" value="1"/>
</dbReference>
<keyword evidence="5" id="KW-0813">Transport</keyword>
<evidence type="ECO:0000256" key="3">
    <source>
        <dbReference type="ARBA" id="ARBA00022989"/>
    </source>
</evidence>
<gene>
    <name evidence="5" type="primary">nuoN</name>
    <name evidence="8" type="ORF">GCM10023184_32030</name>
</gene>
<evidence type="ECO:0000256" key="4">
    <source>
        <dbReference type="ARBA" id="ARBA00023136"/>
    </source>
</evidence>
<comment type="catalytic activity">
    <reaction evidence="5">
        <text>a quinone + NADH + 5 H(+)(in) = a quinol + NAD(+) + 4 H(+)(out)</text>
        <dbReference type="Rhea" id="RHEA:57888"/>
        <dbReference type="ChEBI" id="CHEBI:15378"/>
        <dbReference type="ChEBI" id="CHEBI:24646"/>
        <dbReference type="ChEBI" id="CHEBI:57540"/>
        <dbReference type="ChEBI" id="CHEBI:57945"/>
        <dbReference type="ChEBI" id="CHEBI:132124"/>
    </reaction>
</comment>
<comment type="function">
    <text evidence="5">NDH-1 shuttles electrons from NADH, via FMN and iron-sulfur (Fe-S) centers, to quinones in the respiratory chain. The immediate electron acceptor for the enzyme in this species is believed to be a menaquinone. Couples the redox reaction to proton translocation (for every two electrons transferred, four hydrogen ions are translocated across the cytoplasmic membrane), and thus conserves the redox energy in a proton gradient.</text>
</comment>
<keyword evidence="9" id="KW-1185">Reference proteome</keyword>
<feature type="transmembrane region" description="Helical" evidence="5">
    <location>
        <begin position="182"/>
        <end position="207"/>
    </location>
</feature>
<dbReference type="NCBIfam" id="TIGR01770">
    <property type="entry name" value="NDH_I_N"/>
    <property type="match status" value="1"/>
</dbReference>
<feature type="transmembrane region" description="Helical" evidence="5">
    <location>
        <begin position="435"/>
        <end position="457"/>
    </location>
</feature>
<feature type="transmembrane region" description="Helical" evidence="5">
    <location>
        <begin position="119"/>
        <end position="137"/>
    </location>
</feature>
<reference evidence="9" key="1">
    <citation type="journal article" date="2019" name="Int. J. Syst. Evol. Microbiol.">
        <title>The Global Catalogue of Microorganisms (GCM) 10K type strain sequencing project: providing services to taxonomists for standard genome sequencing and annotation.</title>
        <authorList>
            <consortium name="The Broad Institute Genomics Platform"/>
            <consortium name="The Broad Institute Genome Sequencing Center for Infectious Disease"/>
            <person name="Wu L."/>
            <person name="Ma J."/>
        </authorList>
    </citation>
    <scope>NUCLEOTIDE SEQUENCE [LARGE SCALE GENOMIC DNA]</scope>
    <source>
        <strain evidence="9">JCM 17919</strain>
    </source>
</reference>
<dbReference type="EC" id="7.1.1.-" evidence="5"/>
<feature type="transmembrane region" description="Helical" evidence="5">
    <location>
        <begin position="227"/>
        <end position="250"/>
    </location>
</feature>
<feature type="transmembrane region" description="Helical" evidence="5">
    <location>
        <begin position="315"/>
        <end position="333"/>
    </location>
</feature>
<organism evidence="8 9">
    <name type="scientific">Flaviaesturariibacter amylovorans</name>
    <dbReference type="NCBI Taxonomy" id="1084520"/>
    <lineage>
        <taxon>Bacteria</taxon>
        <taxon>Pseudomonadati</taxon>
        <taxon>Bacteroidota</taxon>
        <taxon>Chitinophagia</taxon>
        <taxon>Chitinophagales</taxon>
        <taxon>Chitinophagaceae</taxon>
        <taxon>Flaviaestuariibacter</taxon>
    </lineage>
</organism>
<dbReference type="InterPro" id="IPR001750">
    <property type="entry name" value="ND/Mrp_TM"/>
</dbReference>
<comment type="similarity">
    <text evidence="5">Belongs to the complex I subunit 2 family.</text>
</comment>
<comment type="subcellular location">
    <subcellularLocation>
        <location evidence="5">Cell membrane</location>
        <topology evidence="5">Multi-pass membrane protein</topology>
    </subcellularLocation>
    <subcellularLocation>
        <location evidence="1">Endomembrane system</location>
        <topology evidence="1">Multi-pass membrane protein</topology>
    </subcellularLocation>
    <subcellularLocation>
        <location evidence="6">Membrane</location>
        <topology evidence="6">Multi-pass membrane protein</topology>
    </subcellularLocation>
</comment>
<dbReference type="Proteomes" id="UP001501725">
    <property type="component" value="Unassembled WGS sequence"/>
</dbReference>
<feature type="transmembrane region" description="Helical" evidence="5">
    <location>
        <begin position="153"/>
        <end position="175"/>
    </location>
</feature>
<accession>A0ABP8HB46</accession>
<dbReference type="Pfam" id="PF00361">
    <property type="entry name" value="Proton_antipo_M"/>
    <property type="match status" value="1"/>
</dbReference>
<keyword evidence="5" id="KW-0520">NAD</keyword>
<feature type="transmembrane region" description="Helical" evidence="5">
    <location>
        <begin position="96"/>
        <end position="112"/>
    </location>
</feature>
<name>A0ABP8HB46_9BACT</name>
<protein>
    <recommendedName>
        <fullName evidence="5">NADH-quinone oxidoreductase subunit N</fullName>
        <ecNumber evidence="5">7.1.1.-</ecNumber>
    </recommendedName>
    <alternativeName>
        <fullName evidence="5">NADH dehydrogenase I subunit N</fullName>
    </alternativeName>
    <alternativeName>
        <fullName evidence="5">NDH-1 subunit N</fullName>
    </alternativeName>
</protein>
<feature type="transmembrane region" description="Helical" evidence="5">
    <location>
        <begin position="288"/>
        <end position="308"/>
    </location>
</feature>
<feature type="transmembrane region" description="Helical" evidence="5">
    <location>
        <begin position="66"/>
        <end position="84"/>
    </location>
</feature>
<evidence type="ECO:0000313" key="9">
    <source>
        <dbReference type="Proteomes" id="UP001501725"/>
    </source>
</evidence>
<dbReference type="RefSeq" id="WP_345256769.1">
    <property type="nucleotide sequence ID" value="NZ_BAABGY010000009.1"/>
</dbReference>
<keyword evidence="5" id="KW-0874">Quinone</keyword>
<feature type="transmembrane region" description="Helical" evidence="5">
    <location>
        <begin position="25"/>
        <end position="46"/>
    </location>
</feature>
<feature type="transmembrane region" description="Helical" evidence="5">
    <location>
        <begin position="262"/>
        <end position="282"/>
    </location>
</feature>
<keyword evidence="3 5" id="KW-1133">Transmembrane helix</keyword>
<evidence type="ECO:0000259" key="7">
    <source>
        <dbReference type="Pfam" id="PF00361"/>
    </source>
</evidence>
<evidence type="ECO:0000256" key="6">
    <source>
        <dbReference type="RuleBase" id="RU000320"/>
    </source>
</evidence>
<keyword evidence="5" id="KW-1278">Translocase</keyword>
<feature type="transmembrane region" description="Helical" evidence="5">
    <location>
        <begin position="353"/>
        <end position="375"/>
    </location>
</feature>
<comment type="subunit">
    <text evidence="5">NDH-1 is composed of 14 different subunits. Subunits NuoA, H, J, K, L, M, N constitute the membrane sector of the complex.</text>
</comment>
<evidence type="ECO:0000256" key="1">
    <source>
        <dbReference type="ARBA" id="ARBA00004127"/>
    </source>
</evidence>
<dbReference type="EMBL" id="BAABGY010000009">
    <property type="protein sequence ID" value="GAA4336648.1"/>
    <property type="molecule type" value="Genomic_DNA"/>
</dbReference>
<sequence>MNSLILSALSGIVMMFSGFFLKRNAAVRGLAVALLIVLIGAAVLDLRGTQLFRVNTFATMMVFDRFASLFIIVALGCTLAYFLLSGRDMERVGNSYSDYFALIFFILAGVAMTAAFQNLLILFLGIEIISIPLYILAGSEKNNLKSNEAGLKYFLMGSFSTGLMLMGIALCYGAAGTFDNDGLAAAAASSPVLMITGMMLLLFALSFKVSAAPFHFWTPDVYDGTPTVFTSFMATVVKAAGFVAFMKLFAEAFGTIAPQWKLLVGIIVAATLFIGNITAVFQQSVKRMLAYSSIAQAGFMMMAVYSINDDAREGLILYAAAYSLATIGIFAVLARMEDQSFEGFNGFARQQPLVAGALVIFVLSLAGIPLTAGFMSKFYMLRATMSGGSLFLALFAVLMAAVSVYYYFRLLQAMYFREGGSGGTLVLNSGFKATLVALAAITILLGLFPSLLTGHLYF</sequence>
<feature type="domain" description="NADH:quinone oxidoreductase/Mrp antiporter transmembrane" evidence="7">
    <location>
        <begin position="117"/>
        <end position="400"/>
    </location>
</feature>
<dbReference type="PANTHER" id="PTHR22773">
    <property type="entry name" value="NADH DEHYDROGENASE"/>
    <property type="match status" value="1"/>
</dbReference>
<evidence type="ECO:0000256" key="2">
    <source>
        <dbReference type="ARBA" id="ARBA00022692"/>
    </source>
</evidence>
<keyword evidence="5" id="KW-1003">Cell membrane</keyword>
<feature type="transmembrane region" description="Helical" evidence="5">
    <location>
        <begin position="387"/>
        <end position="408"/>
    </location>
</feature>
<dbReference type="InterPro" id="IPR010096">
    <property type="entry name" value="NADH-Q_OxRdtase_suN/2"/>
</dbReference>